<feature type="non-terminal residue" evidence="1">
    <location>
        <position position="110"/>
    </location>
</feature>
<comment type="caution">
    <text evidence="1">The sequence shown here is derived from an EMBL/GenBank/DDBJ whole genome shotgun (WGS) entry which is preliminary data.</text>
</comment>
<protein>
    <submittedName>
        <fullName evidence="1">Uncharacterized protein</fullName>
    </submittedName>
</protein>
<dbReference type="InterPro" id="IPR029063">
    <property type="entry name" value="SAM-dependent_MTases_sf"/>
</dbReference>
<sequence length="110" mass="12599">GHSFDVIMFDVDSKDTTLGMSCPPPAFVETSLLKKVYSLLTPRGLFMLNLVKSVLERVQAVFPCVFSRGIEGEVNEVLLDTKLKPFHKHYSRQQKTYRRHCVPAPRMHHV</sequence>
<dbReference type="AlphaFoldDB" id="A0ABD0NRK5"/>
<gene>
    <name evidence="1" type="ORF">M9458_039868</name>
</gene>
<keyword evidence="2" id="KW-1185">Reference proteome</keyword>
<dbReference type="Proteomes" id="UP001529510">
    <property type="component" value="Unassembled WGS sequence"/>
</dbReference>
<dbReference type="EMBL" id="JAMKFB020000020">
    <property type="protein sequence ID" value="KAL0164115.1"/>
    <property type="molecule type" value="Genomic_DNA"/>
</dbReference>
<name>A0ABD0NRK5_CIRMR</name>
<accession>A0ABD0NRK5</accession>
<reference evidence="1 2" key="1">
    <citation type="submission" date="2024-05" db="EMBL/GenBank/DDBJ databases">
        <title>Genome sequencing and assembly of Indian major carp, Cirrhinus mrigala (Hamilton, 1822).</title>
        <authorList>
            <person name="Mohindra V."/>
            <person name="Chowdhury L.M."/>
            <person name="Lal K."/>
            <person name="Jena J.K."/>
        </authorList>
    </citation>
    <scope>NUCLEOTIDE SEQUENCE [LARGE SCALE GENOMIC DNA]</scope>
    <source>
        <strain evidence="1">CM1030</strain>
        <tissue evidence="1">Blood</tissue>
    </source>
</reference>
<dbReference type="Gene3D" id="3.40.50.150">
    <property type="entry name" value="Vaccinia Virus protein VP39"/>
    <property type="match status" value="1"/>
</dbReference>
<feature type="non-terminal residue" evidence="1">
    <location>
        <position position="1"/>
    </location>
</feature>
<evidence type="ECO:0000313" key="2">
    <source>
        <dbReference type="Proteomes" id="UP001529510"/>
    </source>
</evidence>
<dbReference type="SUPFAM" id="SSF53335">
    <property type="entry name" value="S-adenosyl-L-methionine-dependent methyltransferases"/>
    <property type="match status" value="1"/>
</dbReference>
<proteinExistence type="predicted"/>
<organism evidence="1 2">
    <name type="scientific">Cirrhinus mrigala</name>
    <name type="common">Mrigala</name>
    <dbReference type="NCBI Taxonomy" id="683832"/>
    <lineage>
        <taxon>Eukaryota</taxon>
        <taxon>Metazoa</taxon>
        <taxon>Chordata</taxon>
        <taxon>Craniata</taxon>
        <taxon>Vertebrata</taxon>
        <taxon>Euteleostomi</taxon>
        <taxon>Actinopterygii</taxon>
        <taxon>Neopterygii</taxon>
        <taxon>Teleostei</taxon>
        <taxon>Ostariophysi</taxon>
        <taxon>Cypriniformes</taxon>
        <taxon>Cyprinidae</taxon>
        <taxon>Labeoninae</taxon>
        <taxon>Labeonini</taxon>
        <taxon>Cirrhinus</taxon>
    </lineage>
</organism>
<evidence type="ECO:0000313" key="1">
    <source>
        <dbReference type="EMBL" id="KAL0164115.1"/>
    </source>
</evidence>